<dbReference type="InterPro" id="IPR003607">
    <property type="entry name" value="HD/PDEase_dom"/>
</dbReference>
<feature type="domain" description="ACT" evidence="9">
    <location>
        <begin position="759"/>
        <end position="836"/>
    </location>
</feature>
<dbReference type="OrthoDB" id="9758038at2"/>
<dbReference type="Gene3D" id="3.30.70.260">
    <property type="match status" value="1"/>
</dbReference>
<evidence type="ECO:0000259" key="9">
    <source>
        <dbReference type="PROSITE" id="PS51671"/>
    </source>
</evidence>
<feature type="region of interest" description="Uridylyl-removing" evidence="7">
    <location>
        <begin position="400"/>
        <end position="758"/>
    </location>
</feature>
<evidence type="ECO:0000313" key="12">
    <source>
        <dbReference type="Proteomes" id="UP000032160"/>
    </source>
</evidence>
<comment type="cofactor">
    <cofactor evidence="7">
        <name>Mg(2+)</name>
        <dbReference type="ChEBI" id="CHEBI:18420"/>
    </cofactor>
</comment>
<dbReference type="HOGENOM" id="CLU_012833_1_0_5"/>
<sequence length="984" mass="110255">MNTIKKSASVAVTLSPAKIVDADALRVALTASFRAHAGNEMEQRAAVLELLKTTMADGRAVIREALEAGMKGIMTAQSLCYLQDVIIQALYDYCRVHAFPSAHHTEAENICIVAVGGYGRGTLAPQSDIDLLFVLPHKQTPWGESVVEYMLYMLWDLGLKVGHATRSVNECIRLSREDITIRTTILEARYLWGHEPLFDDLMDAFWNQLVPGTGREFVRMKLEERDERHARAGQSRYLVEPNIKESKGGLRDLQTLFWIGKYLYGVQDPRDLVKKGVFRASEMRTFMKADEFLWAVRCHLHFVTGRPEDRLSFDIQIEMARRLGYTSHGGMKDVERFMKHYFLVAKDVGDLTRIFCATLEDQQRKAAPASSAANSLRNKLAPLMEAVGFGAKVRRGAAPLPPGFVLDGARINADTEDLFSSDPVNIIRLFHAAEMNGTHIHPDALRLVRRSLKLVDASLRKNDEANRLFCEILVSEHTPDIALRRMNEAGVLGRFVLDFGRIVALMQFNMYHHYTADEHLIYAIHILSGIEKGVDADQHKLANDLMQKVQSRKVIYLAMFLHDIAKGRPEDHSVAGAKIARKLGPRLGLTPAETDTVEWLVLEHLIMSDVAQTRDISDPRTVKDFADKVQSPERLKLLTILTTADIKAVGPGVWNGWKAQLIEQLYDETLPLLSGKNKALSRTNRVDAAKDVFRTRMADLGTQTVEALIERQTPSYWLVVDPDTQERHARLMAGADETAGPESVLEIGVTPLPDNEATEITVLTPDHAGLFSRIAGAVDMTGANIVDAKIFTTTDGMALDTFWVQSDNSKVVDEERRVARLKELIEKNLRGETLPKDTIARERKRTRRQQAFEIEPQVIIDNTASERFTLIEVNALDRPGILYDLTRALFHLNLTITSAHIATYGERIVDVFYVKDVTGGKVVQDGKKEAVTSGLISAINSRLSPQPKDVKDRVKKRTERREAARETGKKARAARTKRLKGAAE</sequence>
<evidence type="ECO:0000256" key="4">
    <source>
        <dbReference type="ARBA" id="ARBA00022801"/>
    </source>
</evidence>
<dbReference type="Gene3D" id="1.10.3090.10">
    <property type="entry name" value="cca-adding enzyme, domain 2"/>
    <property type="match status" value="1"/>
</dbReference>
<dbReference type="EC" id="2.7.7.59" evidence="7"/>
<feature type="compositionally biased region" description="Basic and acidic residues" evidence="8">
    <location>
        <begin position="959"/>
        <end position="969"/>
    </location>
</feature>
<comment type="similarity">
    <text evidence="7">Belongs to the GlnD family.</text>
</comment>
<dbReference type="PANTHER" id="PTHR47320">
    <property type="entry name" value="BIFUNCTIONAL URIDYLYLTRANSFERASE/URIDYLYL-REMOVING ENZYME"/>
    <property type="match status" value="1"/>
</dbReference>
<dbReference type="Gene3D" id="3.30.460.10">
    <property type="entry name" value="Beta Polymerase, domain 2"/>
    <property type="match status" value="1"/>
</dbReference>
<evidence type="ECO:0000256" key="2">
    <source>
        <dbReference type="ARBA" id="ARBA00022695"/>
    </source>
</evidence>
<dbReference type="SUPFAM" id="SSF55021">
    <property type="entry name" value="ACT-like"/>
    <property type="match status" value="2"/>
</dbReference>
<evidence type="ECO:0000313" key="11">
    <source>
        <dbReference type="EMBL" id="CDO59830.1"/>
    </source>
</evidence>
<feature type="domain" description="ACT" evidence="9">
    <location>
        <begin position="870"/>
        <end position="946"/>
    </location>
</feature>
<dbReference type="GO" id="GO:0008081">
    <property type="term" value="F:phosphoric diester hydrolase activity"/>
    <property type="evidence" value="ECO:0007669"/>
    <property type="project" value="UniProtKB-UniRule"/>
</dbReference>
<dbReference type="NCBIfam" id="NF003467">
    <property type="entry name" value="PRK05092.1"/>
    <property type="match status" value="1"/>
</dbReference>
<organism evidence="11 12">
    <name type="scientific">Candidatus Phaeomarinibacter ectocarpi</name>
    <dbReference type="NCBI Taxonomy" id="1458461"/>
    <lineage>
        <taxon>Bacteria</taxon>
        <taxon>Pseudomonadati</taxon>
        <taxon>Pseudomonadota</taxon>
        <taxon>Alphaproteobacteria</taxon>
        <taxon>Hyphomicrobiales</taxon>
        <taxon>Parvibaculaceae</taxon>
        <taxon>Candidatus Phaeomarinibacter</taxon>
    </lineage>
</organism>
<dbReference type="CDD" id="cd05401">
    <property type="entry name" value="NT_GlnE_GlnD_like"/>
    <property type="match status" value="1"/>
</dbReference>
<feature type="compositionally biased region" description="Basic residues" evidence="8">
    <location>
        <begin position="970"/>
        <end position="984"/>
    </location>
</feature>
<dbReference type="InterPro" id="IPR002912">
    <property type="entry name" value="ACT_dom"/>
</dbReference>
<dbReference type="InterPro" id="IPR043519">
    <property type="entry name" value="NT_sf"/>
</dbReference>
<dbReference type="EMBL" id="HG966617">
    <property type="protein sequence ID" value="CDO59830.1"/>
    <property type="molecule type" value="Genomic_DNA"/>
</dbReference>
<dbReference type="PANTHER" id="PTHR47320:SF1">
    <property type="entry name" value="BIFUNCTIONAL URIDYLYLTRANSFERASE_URIDYLYL-REMOVING ENZYME"/>
    <property type="match status" value="1"/>
</dbReference>
<dbReference type="EC" id="3.1.4.-" evidence="7"/>
<dbReference type="InterPro" id="IPR006674">
    <property type="entry name" value="HD_domain"/>
</dbReference>
<comment type="function">
    <text evidence="7">Modifies, by uridylylation and deuridylylation, the PII regulatory proteins (GlnB and homologs), in response to the nitrogen status of the cell that GlnD senses through the glutamine level. Under low glutamine levels, catalyzes the conversion of the PII proteins and UTP to PII-UMP and PPi, while under higher glutamine levels, GlnD hydrolyzes PII-UMP to PII and UMP (deuridylylation). Thus, controls uridylylation state and activity of the PII proteins, and plays an important role in the regulation of nitrogen metabolism.</text>
</comment>
<accession>X5MLV5</accession>
<dbReference type="SUPFAM" id="SSF81593">
    <property type="entry name" value="Nucleotidyltransferase substrate binding subunit/domain"/>
    <property type="match status" value="1"/>
</dbReference>
<reference evidence="11 12" key="1">
    <citation type="journal article" date="2014" name="Front. Genet.">
        <title>Genome and metabolic network of "Candidatus Phaeomarinobacter ectocarpi" Ec32, a new candidate genus of Alphaproteobacteria frequently associated with brown algae.</title>
        <authorList>
            <person name="Dittami S.M."/>
            <person name="Barbeyron T."/>
            <person name="Boyen C."/>
            <person name="Cambefort J."/>
            <person name="Collet G."/>
            <person name="Delage L."/>
            <person name="Gobet A."/>
            <person name="Groisillier A."/>
            <person name="Leblanc C."/>
            <person name="Michel G."/>
            <person name="Scornet D."/>
            <person name="Siegel A."/>
            <person name="Tapia J.E."/>
            <person name="Tonon T."/>
        </authorList>
    </citation>
    <scope>NUCLEOTIDE SEQUENCE [LARGE SCALE GENOMIC DNA]</scope>
    <source>
        <strain evidence="11 12">Ec32</strain>
    </source>
</reference>
<dbReference type="HAMAP" id="MF_00277">
    <property type="entry name" value="PII_uridylyl_transf"/>
    <property type="match status" value="1"/>
</dbReference>
<evidence type="ECO:0000256" key="3">
    <source>
        <dbReference type="ARBA" id="ARBA00022737"/>
    </source>
</evidence>
<evidence type="ECO:0000256" key="6">
    <source>
        <dbReference type="ARBA" id="ARBA00023268"/>
    </source>
</evidence>
<dbReference type="GO" id="GO:0008773">
    <property type="term" value="F:[protein-PII] uridylyltransferase activity"/>
    <property type="evidence" value="ECO:0007669"/>
    <property type="project" value="UniProtKB-UniRule"/>
</dbReference>
<feature type="region of interest" description="Uridylyltransferase" evidence="7">
    <location>
        <begin position="1"/>
        <end position="399"/>
    </location>
</feature>
<dbReference type="InterPro" id="IPR002934">
    <property type="entry name" value="Polymerase_NTP_transf_dom"/>
</dbReference>
<dbReference type="Pfam" id="PF08335">
    <property type="entry name" value="GlnD_UR_UTase"/>
    <property type="match status" value="1"/>
</dbReference>
<dbReference type="Pfam" id="PF01909">
    <property type="entry name" value="NTP_transf_2"/>
    <property type="match status" value="1"/>
</dbReference>
<dbReference type="InterPro" id="IPR045865">
    <property type="entry name" value="ACT-like_dom_sf"/>
</dbReference>
<dbReference type="InterPro" id="IPR013546">
    <property type="entry name" value="PII_UdlTrfase/GS_AdlTrfase"/>
</dbReference>
<comment type="domain">
    <text evidence="7">Has four distinct domains: an N-terminal nucleotidyltransferase (NT) domain responsible for UTase activity, a central HD domain that encodes UR activity, and two C-terminal ACT domains that seem to have a role in glutamine sensing.</text>
</comment>
<comment type="activity regulation">
    <text evidence="7">Uridylyltransferase (UTase) activity is inhibited by glutamine, while glutamine activates uridylyl-removing (UR) activity.</text>
</comment>
<dbReference type="STRING" id="1458461.BN1012_Phect1616"/>
<dbReference type="PATRIC" id="fig|1458461.3.peg.1615"/>
<keyword evidence="1 7" id="KW-0808">Transferase</keyword>
<dbReference type="NCBIfam" id="TIGR01693">
    <property type="entry name" value="UTase_glnD"/>
    <property type="match status" value="1"/>
</dbReference>
<dbReference type="PROSITE" id="PS51671">
    <property type="entry name" value="ACT"/>
    <property type="match status" value="2"/>
</dbReference>
<evidence type="ECO:0000259" key="10">
    <source>
        <dbReference type="PROSITE" id="PS51831"/>
    </source>
</evidence>
<dbReference type="InterPro" id="IPR010043">
    <property type="entry name" value="UTase/UR"/>
</dbReference>
<dbReference type="CDD" id="cd00077">
    <property type="entry name" value="HDc"/>
    <property type="match status" value="1"/>
</dbReference>
<dbReference type="Pfam" id="PF24931">
    <property type="entry name" value="ACT_ACR9_3rd"/>
    <property type="match status" value="1"/>
</dbReference>
<dbReference type="SUPFAM" id="SSF81301">
    <property type="entry name" value="Nucleotidyltransferase"/>
    <property type="match status" value="1"/>
</dbReference>
<dbReference type="Proteomes" id="UP000032160">
    <property type="component" value="Chromosome I"/>
</dbReference>
<comment type="catalytic activity">
    <reaction evidence="7">
        <text>[protein-PII]-uridylyl-L-tyrosine + H2O = [protein-PII]-L-tyrosine + UMP + H(+)</text>
        <dbReference type="Rhea" id="RHEA:48600"/>
        <dbReference type="Rhea" id="RHEA-COMP:12147"/>
        <dbReference type="Rhea" id="RHEA-COMP:12148"/>
        <dbReference type="ChEBI" id="CHEBI:15377"/>
        <dbReference type="ChEBI" id="CHEBI:15378"/>
        <dbReference type="ChEBI" id="CHEBI:46858"/>
        <dbReference type="ChEBI" id="CHEBI:57865"/>
        <dbReference type="ChEBI" id="CHEBI:90602"/>
    </reaction>
</comment>
<dbReference type="PROSITE" id="PS51831">
    <property type="entry name" value="HD"/>
    <property type="match status" value="1"/>
</dbReference>
<feature type="domain" description="HD" evidence="10">
    <location>
        <begin position="516"/>
        <end position="638"/>
    </location>
</feature>
<dbReference type="PIRSF" id="PIRSF006288">
    <property type="entry name" value="PII_uridyltransf"/>
    <property type="match status" value="1"/>
</dbReference>
<keyword evidence="6 7" id="KW-0511">Multifunctional enzyme</keyword>
<dbReference type="CDD" id="cd04899">
    <property type="entry name" value="ACT_ACR-UUR-like_2"/>
    <property type="match status" value="1"/>
</dbReference>
<keyword evidence="4 7" id="KW-0378">Hydrolase</keyword>
<dbReference type="AlphaFoldDB" id="X5MLV5"/>
<feature type="region of interest" description="Disordered" evidence="8">
    <location>
        <begin position="944"/>
        <end position="984"/>
    </location>
</feature>
<evidence type="ECO:0000256" key="8">
    <source>
        <dbReference type="SAM" id="MobiDB-lite"/>
    </source>
</evidence>
<comment type="catalytic activity">
    <reaction evidence="7">
        <text>[protein-PII]-L-tyrosine + UTP = [protein-PII]-uridylyl-L-tyrosine + diphosphate</text>
        <dbReference type="Rhea" id="RHEA:13673"/>
        <dbReference type="Rhea" id="RHEA-COMP:12147"/>
        <dbReference type="Rhea" id="RHEA-COMP:12148"/>
        <dbReference type="ChEBI" id="CHEBI:33019"/>
        <dbReference type="ChEBI" id="CHEBI:46398"/>
        <dbReference type="ChEBI" id="CHEBI:46858"/>
        <dbReference type="ChEBI" id="CHEBI:90602"/>
        <dbReference type="EC" id="2.7.7.59"/>
    </reaction>
</comment>
<dbReference type="Pfam" id="PF01966">
    <property type="entry name" value="HD"/>
    <property type="match status" value="1"/>
</dbReference>
<dbReference type="CDD" id="cd04900">
    <property type="entry name" value="ACT_UUR-like_1"/>
    <property type="match status" value="1"/>
</dbReference>
<keyword evidence="2 7" id="KW-0548">Nucleotidyltransferase</keyword>
<keyword evidence="3" id="KW-0677">Repeat</keyword>
<evidence type="ECO:0000256" key="5">
    <source>
        <dbReference type="ARBA" id="ARBA00022842"/>
    </source>
</evidence>
<proteinExistence type="inferred from homology"/>
<dbReference type="KEGG" id="pect:BN1012_Phect1616"/>
<keyword evidence="5 7" id="KW-0460">Magnesium</keyword>
<dbReference type="RefSeq" id="WP_063958511.1">
    <property type="nucleotide sequence ID" value="NZ_HG966617.1"/>
</dbReference>
<gene>
    <name evidence="7" type="primary">glnD</name>
    <name evidence="11" type="ORF">BN1012_Phect1616</name>
</gene>
<evidence type="ECO:0000256" key="7">
    <source>
        <dbReference type="HAMAP-Rule" id="MF_00277"/>
    </source>
</evidence>
<keyword evidence="12" id="KW-1185">Reference proteome</keyword>
<protein>
    <recommendedName>
        <fullName evidence="7">Bifunctional uridylyltransferase/uridylyl-removing enzyme</fullName>
        <shortName evidence="7">UTase/UR</shortName>
    </recommendedName>
    <alternativeName>
        <fullName evidence="7">Bifunctional [protein-PII] modification enzyme</fullName>
    </alternativeName>
    <alternativeName>
        <fullName evidence="7">Bifunctional nitrogen sensor protein</fullName>
    </alternativeName>
    <domain>
        <recommendedName>
            <fullName evidence="7">[Protein-PII] uridylyltransferase</fullName>
            <shortName evidence="7">PII uridylyltransferase</shortName>
            <shortName evidence="7">UTase</shortName>
            <ecNumber evidence="7">2.7.7.59</ecNumber>
        </recommendedName>
    </domain>
    <domain>
        <recommendedName>
            <fullName evidence="7">[Protein-PII]-UMP uridylyl-removing enzyme</fullName>
            <shortName evidence="7">UR</shortName>
            <ecNumber evidence="7">3.1.4.-</ecNumber>
        </recommendedName>
    </domain>
</protein>
<dbReference type="GO" id="GO:0006808">
    <property type="term" value="P:regulation of nitrogen utilization"/>
    <property type="evidence" value="ECO:0007669"/>
    <property type="project" value="UniProtKB-UniRule"/>
</dbReference>
<evidence type="ECO:0000256" key="1">
    <source>
        <dbReference type="ARBA" id="ARBA00022679"/>
    </source>
</evidence>
<dbReference type="SUPFAM" id="SSF81891">
    <property type="entry name" value="Poly A polymerase C-terminal region-like"/>
    <property type="match status" value="1"/>
</dbReference>
<name>X5MLV5_9HYPH</name>